<accession>D6SQL0</accession>
<evidence type="ECO:0000313" key="7">
    <source>
        <dbReference type="Proteomes" id="UP000005496"/>
    </source>
</evidence>
<evidence type="ECO:0000256" key="4">
    <source>
        <dbReference type="SAM" id="SignalP"/>
    </source>
</evidence>
<dbReference type="GO" id="GO:0016787">
    <property type="term" value="F:hydrolase activity"/>
    <property type="evidence" value="ECO:0007669"/>
    <property type="project" value="UniProtKB-KW"/>
</dbReference>
<dbReference type="Pfam" id="PF00565">
    <property type="entry name" value="SNase"/>
    <property type="match status" value="1"/>
</dbReference>
<proteinExistence type="predicted"/>
<evidence type="ECO:0000256" key="3">
    <source>
        <dbReference type="ARBA" id="ARBA00022801"/>
    </source>
</evidence>
<dbReference type="EMBL" id="ACJN02000002">
    <property type="protein sequence ID" value="EFI35036.1"/>
    <property type="molecule type" value="Genomic_DNA"/>
</dbReference>
<comment type="caution">
    <text evidence="6">The sequence shown here is derived from an EMBL/GenBank/DDBJ whole genome shotgun (WGS) entry which is preliminary data.</text>
</comment>
<keyword evidence="4" id="KW-0732">Signal</keyword>
<name>D6SQL0_9BACT</name>
<reference evidence="6" key="1">
    <citation type="submission" date="2010-05" db="EMBL/GenBank/DDBJ databases">
        <title>The draft genome of Desulfonatronospira thiodismutans ASO3-1.</title>
        <authorList>
            <consortium name="US DOE Joint Genome Institute (JGI-PGF)"/>
            <person name="Lucas S."/>
            <person name="Copeland A."/>
            <person name="Lapidus A."/>
            <person name="Cheng J.-F."/>
            <person name="Bruce D."/>
            <person name="Goodwin L."/>
            <person name="Pitluck S."/>
            <person name="Chertkov O."/>
            <person name="Brettin T."/>
            <person name="Detter J.C."/>
            <person name="Han C."/>
            <person name="Land M.L."/>
            <person name="Hauser L."/>
            <person name="Kyrpides N."/>
            <person name="Mikhailova N."/>
            <person name="Muyzer G."/>
            <person name="Woyke T."/>
        </authorList>
    </citation>
    <scope>NUCLEOTIDE SEQUENCE [LARGE SCALE GENOMIC DNA]</scope>
    <source>
        <strain evidence="6">ASO3-1</strain>
    </source>
</reference>
<keyword evidence="3" id="KW-0378">Hydrolase</keyword>
<dbReference type="SUPFAM" id="SSF57884">
    <property type="entry name" value="Ada DNA repair protein, N-terminal domain (N-Ada 10)"/>
    <property type="match status" value="1"/>
</dbReference>
<gene>
    <name evidence="6" type="ORF">Dthio_PD2430</name>
</gene>
<dbReference type="SUPFAM" id="SSF50199">
    <property type="entry name" value="Staphylococcal nuclease"/>
    <property type="match status" value="1"/>
</dbReference>
<sequence>MRARWRACVYWLFIAILLPGLAQAGAQNREVRVAWVPDGDTLILEDREVVRIKGMDAPETAGNGRPDQYFAQEATERLEELIKDRVITLKTGQVPEDRYGRTLAHAYLPSGENIGLLLVREGLAFYYPHEDQDEKISRDLLRAQQRAIDESAGFWPEVLNQHPEVETWAGNKRSKRFHHPGCGYGQRISEHNREEFDTLREAFYAGYAPCRRCTPWPDADR</sequence>
<evidence type="ECO:0000256" key="1">
    <source>
        <dbReference type="ARBA" id="ARBA00022722"/>
    </source>
</evidence>
<feature type="signal peptide" evidence="4">
    <location>
        <begin position="1"/>
        <end position="24"/>
    </location>
</feature>
<dbReference type="InterPro" id="IPR035451">
    <property type="entry name" value="Ada-like_dom_sf"/>
</dbReference>
<keyword evidence="7" id="KW-1185">Reference proteome</keyword>
<evidence type="ECO:0000256" key="2">
    <source>
        <dbReference type="ARBA" id="ARBA00022759"/>
    </source>
</evidence>
<dbReference type="eggNOG" id="COG1525">
    <property type="taxonomic scope" value="Bacteria"/>
</dbReference>
<dbReference type="RefSeq" id="WP_008870350.1">
    <property type="nucleotide sequence ID" value="NZ_ACJN02000002.1"/>
</dbReference>
<protein>
    <submittedName>
        <fullName evidence="6">Nuclease (SNase domain protein)</fullName>
    </submittedName>
</protein>
<dbReference type="SMART" id="SM00318">
    <property type="entry name" value="SNc"/>
    <property type="match status" value="1"/>
</dbReference>
<feature type="domain" description="TNase-like" evidence="5">
    <location>
        <begin position="27"/>
        <end position="157"/>
    </location>
</feature>
<organism evidence="6 7">
    <name type="scientific">Desulfonatronospira thiodismutans ASO3-1</name>
    <dbReference type="NCBI Taxonomy" id="555779"/>
    <lineage>
        <taxon>Bacteria</taxon>
        <taxon>Pseudomonadati</taxon>
        <taxon>Thermodesulfobacteriota</taxon>
        <taxon>Desulfovibrionia</taxon>
        <taxon>Desulfovibrionales</taxon>
        <taxon>Desulfonatronovibrionaceae</taxon>
        <taxon>Desulfonatronospira</taxon>
    </lineage>
</organism>
<dbReference type="PROSITE" id="PS50830">
    <property type="entry name" value="TNASE_3"/>
    <property type="match status" value="1"/>
</dbReference>
<dbReference type="PANTHER" id="PTHR12302:SF3">
    <property type="entry name" value="SERINE_THREONINE-PROTEIN KINASE 31"/>
    <property type="match status" value="1"/>
</dbReference>
<dbReference type="Gene3D" id="2.40.50.90">
    <property type="match status" value="1"/>
</dbReference>
<evidence type="ECO:0000259" key="5">
    <source>
        <dbReference type="PROSITE" id="PS50830"/>
    </source>
</evidence>
<dbReference type="Gene3D" id="3.40.10.10">
    <property type="entry name" value="DNA Methylphosphotriester Repair Domain"/>
    <property type="match status" value="1"/>
</dbReference>
<dbReference type="AlphaFoldDB" id="D6SQL0"/>
<feature type="chain" id="PRO_5003088158" evidence="4">
    <location>
        <begin position="25"/>
        <end position="221"/>
    </location>
</feature>
<keyword evidence="1" id="KW-0540">Nuclease</keyword>
<evidence type="ECO:0000313" key="6">
    <source>
        <dbReference type="EMBL" id="EFI35036.1"/>
    </source>
</evidence>
<dbReference type="GO" id="GO:0004519">
    <property type="term" value="F:endonuclease activity"/>
    <property type="evidence" value="ECO:0007669"/>
    <property type="project" value="UniProtKB-KW"/>
</dbReference>
<dbReference type="InterPro" id="IPR016071">
    <property type="entry name" value="Staphylococal_nuclease_OB-fold"/>
</dbReference>
<dbReference type="Proteomes" id="UP000005496">
    <property type="component" value="Unassembled WGS sequence"/>
</dbReference>
<keyword evidence="2" id="KW-0255">Endonuclease</keyword>
<dbReference type="InterPro" id="IPR035437">
    <property type="entry name" value="SNase_OB-fold_sf"/>
</dbReference>
<dbReference type="PANTHER" id="PTHR12302">
    <property type="entry name" value="EBNA2 BINDING PROTEIN P100"/>
    <property type="match status" value="1"/>
</dbReference>